<proteinExistence type="predicted"/>
<feature type="region of interest" description="Disordered" evidence="1">
    <location>
        <begin position="157"/>
        <end position="264"/>
    </location>
</feature>
<keyword evidence="3" id="KW-1185">Reference proteome</keyword>
<reference evidence="2" key="1">
    <citation type="submission" date="2021-03" db="EMBL/GenBank/DDBJ databases">
        <authorList>
            <person name="Wang G."/>
        </authorList>
    </citation>
    <scope>NUCLEOTIDE SEQUENCE</scope>
    <source>
        <strain evidence="2">KCTC 12899</strain>
    </source>
</reference>
<evidence type="ECO:0000313" key="2">
    <source>
        <dbReference type="EMBL" id="MBO1323331.1"/>
    </source>
</evidence>
<feature type="compositionally biased region" description="Basic and acidic residues" evidence="1">
    <location>
        <begin position="253"/>
        <end position="264"/>
    </location>
</feature>
<dbReference type="EMBL" id="JAFREP010000057">
    <property type="protein sequence ID" value="MBO1323331.1"/>
    <property type="molecule type" value="Genomic_DNA"/>
</dbReference>
<name>A0A8J7U963_9BACT</name>
<evidence type="ECO:0000256" key="1">
    <source>
        <dbReference type="SAM" id="MobiDB-lite"/>
    </source>
</evidence>
<sequence length="361" mass="37710">MTTIGHIGNGGVYNTPGSSSIEGGAAMNRVAQQQVLSAKEGEGGVQFGKTEDSMFLPPPKMGGIQEQHIAEFSYDKVVSSPTAMIEALGLVMSDMAIEMRKQQKQDMIGHMKERLAALDKKKEEQLAKASDLKFGAILSGAVNIGAAAMMGFAARGAGKSNASPKATAPKVPTASAAKKMETGLPGGSKPMAPGSKAGVKDAAKNLNGDPKSLNQPAATTPKADPKPMEAAKAAQPKDGPKKSEADAAAAGKTKKDQPQVNETDKANRMAEAQNSMMKFQAMSMAMQGMAGAGDGFFQAEAAVHDAMITGHEKLETTAETKFQKAKGLAEEYQSLHQEVLSTMKDLLSQQRSIGEAINSKA</sequence>
<dbReference type="RefSeq" id="WP_207863483.1">
    <property type="nucleotide sequence ID" value="NZ_JAFREP010000057.1"/>
</dbReference>
<dbReference type="Proteomes" id="UP000664417">
    <property type="component" value="Unassembled WGS sequence"/>
</dbReference>
<gene>
    <name evidence="2" type="ORF">J3U88_33000</name>
</gene>
<comment type="caution">
    <text evidence="2">The sequence shown here is derived from an EMBL/GenBank/DDBJ whole genome shotgun (WGS) entry which is preliminary data.</text>
</comment>
<dbReference type="AlphaFoldDB" id="A0A8J7U963"/>
<protein>
    <submittedName>
        <fullName evidence="2">Uncharacterized protein</fullName>
    </submittedName>
</protein>
<organism evidence="2 3">
    <name type="scientific">Acanthopleuribacter pedis</name>
    <dbReference type="NCBI Taxonomy" id="442870"/>
    <lineage>
        <taxon>Bacteria</taxon>
        <taxon>Pseudomonadati</taxon>
        <taxon>Acidobacteriota</taxon>
        <taxon>Holophagae</taxon>
        <taxon>Acanthopleuribacterales</taxon>
        <taxon>Acanthopleuribacteraceae</taxon>
        <taxon>Acanthopleuribacter</taxon>
    </lineage>
</organism>
<accession>A0A8J7U963</accession>
<evidence type="ECO:0000313" key="3">
    <source>
        <dbReference type="Proteomes" id="UP000664417"/>
    </source>
</evidence>